<evidence type="ECO:0008006" key="3">
    <source>
        <dbReference type="Google" id="ProtNLM"/>
    </source>
</evidence>
<reference evidence="2" key="1">
    <citation type="journal article" date="2014" name="Front. Microbiol.">
        <title>High frequency of phylogenetically diverse reductive dehalogenase-homologous genes in deep subseafloor sedimentary metagenomes.</title>
        <authorList>
            <person name="Kawai M."/>
            <person name="Futagami T."/>
            <person name="Toyoda A."/>
            <person name="Takaki Y."/>
            <person name="Nishi S."/>
            <person name="Hori S."/>
            <person name="Arai W."/>
            <person name="Tsubouchi T."/>
            <person name="Morono Y."/>
            <person name="Uchiyama I."/>
            <person name="Ito T."/>
            <person name="Fujiyama A."/>
            <person name="Inagaki F."/>
            <person name="Takami H."/>
        </authorList>
    </citation>
    <scope>NUCLEOTIDE SEQUENCE</scope>
    <source>
        <strain evidence="2">Expedition CK06-06</strain>
    </source>
</reference>
<protein>
    <recommendedName>
        <fullName evidence="3">Transposase zinc-binding domain-containing protein</fullName>
    </recommendedName>
</protein>
<feature type="compositionally biased region" description="Basic and acidic residues" evidence="1">
    <location>
        <begin position="295"/>
        <end position="308"/>
    </location>
</feature>
<sequence>MTVEHWYPASTVKVKPTLAFILGYLLPSMGESYASCGTVRFTVQCEGCADESYRLNGCTRAECPICSQTWARRAANRVAERMVSAQNQRRRLKRFKPRHIMLSIPPSLYDLPYNDLLTRGRELMKSITKNGGGLYIGHPWRFVDINGDTVDWKHCSLNLKAESPIIESFGVLGPHLHFIMWGHLEDSAQVFERTGWVYRNLGTLNTREDIFACAYYQLSHCGIHATRHALRWWGFMSYNNFVCVSKSQDLEVQLCPICGGRLWVLDHDGEPFMLYSLTITRRHFKFKVTQKRLEPKKRVPKIHSGDTRHKGRRNVY</sequence>
<dbReference type="AlphaFoldDB" id="X1K9Y4"/>
<comment type="caution">
    <text evidence="2">The sequence shown here is derived from an EMBL/GenBank/DDBJ whole genome shotgun (WGS) entry which is preliminary data.</text>
</comment>
<proteinExistence type="predicted"/>
<feature type="region of interest" description="Disordered" evidence="1">
    <location>
        <begin position="295"/>
        <end position="316"/>
    </location>
</feature>
<organism evidence="2">
    <name type="scientific">marine sediment metagenome</name>
    <dbReference type="NCBI Taxonomy" id="412755"/>
    <lineage>
        <taxon>unclassified sequences</taxon>
        <taxon>metagenomes</taxon>
        <taxon>ecological metagenomes</taxon>
    </lineage>
</organism>
<gene>
    <name evidence="2" type="ORF">S06H3_02937</name>
</gene>
<dbReference type="EMBL" id="BARV01000912">
    <property type="protein sequence ID" value="GAH90445.1"/>
    <property type="molecule type" value="Genomic_DNA"/>
</dbReference>
<accession>X1K9Y4</accession>
<evidence type="ECO:0000256" key="1">
    <source>
        <dbReference type="SAM" id="MobiDB-lite"/>
    </source>
</evidence>
<evidence type="ECO:0000313" key="2">
    <source>
        <dbReference type="EMBL" id="GAH90445.1"/>
    </source>
</evidence>
<name>X1K9Y4_9ZZZZ</name>